<keyword evidence="1" id="KW-1133">Transmembrane helix</keyword>
<feature type="transmembrane region" description="Helical" evidence="1">
    <location>
        <begin position="133"/>
        <end position="157"/>
    </location>
</feature>
<keyword evidence="3" id="KW-1185">Reference proteome</keyword>
<sequence>MITALSLRNMLNLSRETEHIIFWGCAFVSMACLPFTSIYDCELNLPETDDPEKMLRNGTYFTRDVWQRKYGEFRKRHQVRRIFLQSMTMDLSYRFILKRLAIDYLAFLYLIPFLSLLLWFGIIYFAPSGMSTISIFLILLATGVSCEFLYLTTVFLFSRSIFPKWLAEHPEYRNRANDIRLSYSNGKAFISGYSCVIIGDKYLHAFDGRSFYTVLRKEIQRTGWHIVRKVVRRRSDDKYLFNIHFSSAGQKRHEDFKITLDQFQIKMIMDLLFPGTSDDNEVIMEVNYCSRHELQLFGDNSQPVMDDE</sequence>
<keyword evidence="1" id="KW-0812">Transmembrane</keyword>
<evidence type="ECO:0000313" key="2">
    <source>
        <dbReference type="EMBL" id="SFP44737.1"/>
    </source>
</evidence>
<name>A0A662ZHR2_9GAMM</name>
<evidence type="ECO:0000313" key="3">
    <source>
        <dbReference type="Proteomes" id="UP000243745"/>
    </source>
</evidence>
<reference evidence="2 3" key="1">
    <citation type="submission" date="2016-10" db="EMBL/GenBank/DDBJ databases">
        <authorList>
            <person name="Varghese N."/>
            <person name="Submissions S."/>
        </authorList>
    </citation>
    <scope>NUCLEOTIDE SEQUENCE [LARGE SCALE GENOMIC DNA]</scope>
    <source>
        <strain evidence="2 3">DSM 1361</strain>
    </source>
</reference>
<accession>A0A662ZHR2</accession>
<organism evidence="2 3">
    <name type="scientific">Ruminobacter amylophilus</name>
    <dbReference type="NCBI Taxonomy" id="867"/>
    <lineage>
        <taxon>Bacteria</taxon>
        <taxon>Pseudomonadati</taxon>
        <taxon>Pseudomonadota</taxon>
        <taxon>Gammaproteobacteria</taxon>
        <taxon>Aeromonadales</taxon>
        <taxon>Succinivibrionaceae</taxon>
        <taxon>Ruminobacter</taxon>
    </lineage>
</organism>
<dbReference type="AlphaFoldDB" id="A0A662ZHR2"/>
<feature type="transmembrane region" description="Helical" evidence="1">
    <location>
        <begin position="104"/>
        <end position="127"/>
    </location>
</feature>
<dbReference type="Proteomes" id="UP000243745">
    <property type="component" value="Unassembled WGS sequence"/>
</dbReference>
<proteinExistence type="predicted"/>
<dbReference type="EMBL" id="FOXF01000024">
    <property type="protein sequence ID" value="SFP44737.1"/>
    <property type="molecule type" value="Genomic_DNA"/>
</dbReference>
<evidence type="ECO:0000256" key="1">
    <source>
        <dbReference type="SAM" id="Phobius"/>
    </source>
</evidence>
<keyword evidence="1" id="KW-0472">Membrane</keyword>
<protein>
    <submittedName>
        <fullName evidence="2">Uncharacterized protein</fullName>
    </submittedName>
</protein>
<feature type="transmembrane region" description="Helical" evidence="1">
    <location>
        <begin position="20"/>
        <end position="39"/>
    </location>
</feature>
<gene>
    <name evidence="2" type="ORF">SAMN02910344_01412</name>
</gene>